<organism evidence="7 8">
    <name type="scientific">Triparma columacea</name>
    <dbReference type="NCBI Taxonomy" id="722753"/>
    <lineage>
        <taxon>Eukaryota</taxon>
        <taxon>Sar</taxon>
        <taxon>Stramenopiles</taxon>
        <taxon>Ochrophyta</taxon>
        <taxon>Bolidophyceae</taxon>
        <taxon>Parmales</taxon>
        <taxon>Triparmaceae</taxon>
        <taxon>Triparma</taxon>
    </lineage>
</organism>
<dbReference type="EMBL" id="BRYA01000541">
    <property type="protein sequence ID" value="GMI22055.1"/>
    <property type="molecule type" value="Genomic_DNA"/>
</dbReference>
<name>A0A9W7FXZ0_9STRA</name>
<keyword evidence="8" id="KW-1185">Reference proteome</keyword>
<dbReference type="InterPro" id="IPR008564">
    <property type="entry name" value="TVP23-like"/>
</dbReference>
<dbReference type="Proteomes" id="UP001165065">
    <property type="component" value="Unassembled WGS sequence"/>
</dbReference>
<evidence type="ECO:0000313" key="8">
    <source>
        <dbReference type="Proteomes" id="UP001165065"/>
    </source>
</evidence>
<dbReference type="Pfam" id="PF05832">
    <property type="entry name" value="DUF846"/>
    <property type="match status" value="1"/>
</dbReference>
<gene>
    <name evidence="7" type="ORF">TrCOL_g10600</name>
</gene>
<dbReference type="AlphaFoldDB" id="A0A9W7FXZ0"/>
<proteinExistence type="inferred from homology"/>
<evidence type="ECO:0000256" key="5">
    <source>
        <dbReference type="ARBA" id="ARBA00023136"/>
    </source>
</evidence>
<evidence type="ECO:0000313" key="7">
    <source>
        <dbReference type="EMBL" id="GMI22055.1"/>
    </source>
</evidence>
<dbReference type="PANTHER" id="PTHR13019:SF7">
    <property type="entry name" value="GOLGI APPARATUS MEMBRANE PROTEIN TVP23"/>
    <property type="match status" value="1"/>
</dbReference>
<dbReference type="OrthoDB" id="2151161at2759"/>
<evidence type="ECO:0000256" key="1">
    <source>
        <dbReference type="ARBA" id="ARBA00004141"/>
    </source>
</evidence>
<sequence length="240" mass="25749">MSSAESLDFVDLPKGSGAGVAPISNTQQSSIPTATANGSSLIFDPSTTIRATSHPLVALFHVLFKVLSLLFYLFSSFITSNFVFTFVLSVLLLSADFWVVKNVSGRRLVGLRWWSSVLDDGSTTWVFESSPNSASHTAADRNVFWTALYLAPACWSGLLLLDLVRLKLSYALVPVVALAMSAANITGFTRCSKDQKARINEFVTTGIGRVMGNEGIRNTIVGWVAGGGNTGGYANVNDQL</sequence>
<keyword evidence="5 6" id="KW-0472">Membrane</keyword>
<protein>
    <recommendedName>
        <fullName evidence="6">Golgi apparatus membrane protein TVP23 homolog</fullName>
    </recommendedName>
</protein>
<keyword evidence="4 6" id="KW-1133">Transmembrane helix</keyword>
<reference evidence="8" key="1">
    <citation type="journal article" date="2023" name="Commun. Biol.">
        <title>Genome analysis of Parmales, the sister group of diatoms, reveals the evolutionary specialization of diatoms from phago-mixotrophs to photoautotrophs.</title>
        <authorList>
            <person name="Ban H."/>
            <person name="Sato S."/>
            <person name="Yoshikawa S."/>
            <person name="Yamada K."/>
            <person name="Nakamura Y."/>
            <person name="Ichinomiya M."/>
            <person name="Sato N."/>
            <person name="Blanc-Mathieu R."/>
            <person name="Endo H."/>
            <person name="Kuwata A."/>
            <person name="Ogata H."/>
        </authorList>
    </citation>
    <scope>NUCLEOTIDE SEQUENCE [LARGE SCALE GENOMIC DNA]</scope>
</reference>
<feature type="transmembrane region" description="Helical" evidence="6">
    <location>
        <begin position="170"/>
        <end position="189"/>
    </location>
</feature>
<comment type="caution">
    <text evidence="7">The sequence shown here is derived from an EMBL/GenBank/DDBJ whole genome shotgun (WGS) entry which is preliminary data.</text>
</comment>
<comment type="similarity">
    <text evidence="2 6">Belongs to the TVP23 family.</text>
</comment>
<feature type="transmembrane region" description="Helical" evidence="6">
    <location>
        <begin position="81"/>
        <end position="100"/>
    </location>
</feature>
<feature type="transmembrane region" description="Helical" evidence="6">
    <location>
        <begin position="56"/>
        <end position="75"/>
    </location>
</feature>
<evidence type="ECO:0000256" key="3">
    <source>
        <dbReference type="ARBA" id="ARBA00022692"/>
    </source>
</evidence>
<dbReference type="PANTHER" id="PTHR13019">
    <property type="entry name" value="GOLGI APPARATUS MEMBRANE PROTEIN TVP23"/>
    <property type="match status" value="1"/>
</dbReference>
<dbReference type="GO" id="GO:0000139">
    <property type="term" value="C:Golgi membrane"/>
    <property type="evidence" value="ECO:0007669"/>
    <property type="project" value="TreeGrafter"/>
</dbReference>
<dbReference type="GO" id="GO:0009306">
    <property type="term" value="P:protein secretion"/>
    <property type="evidence" value="ECO:0007669"/>
    <property type="project" value="TreeGrafter"/>
</dbReference>
<accession>A0A9W7FXZ0</accession>
<evidence type="ECO:0000256" key="6">
    <source>
        <dbReference type="RuleBase" id="RU361206"/>
    </source>
</evidence>
<dbReference type="GO" id="GO:0016192">
    <property type="term" value="P:vesicle-mediated transport"/>
    <property type="evidence" value="ECO:0007669"/>
    <property type="project" value="TreeGrafter"/>
</dbReference>
<comment type="subcellular location">
    <subcellularLocation>
        <location evidence="1 6">Membrane</location>
        <topology evidence="1 6">Multi-pass membrane protein</topology>
    </subcellularLocation>
</comment>
<evidence type="ECO:0000256" key="2">
    <source>
        <dbReference type="ARBA" id="ARBA00005467"/>
    </source>
</evidence>
<evidence type="ECO:0000256" key="4">
    <source>
        <dbReference type="ARBA" id="ARBA00022989"/>
    </source>
</evidence>
<keyword evidence="3 6" id="KW-0812">Transmembrane</keyword>
<feature type="transmembrane region" description="Helical" evidence="6">
    <location>
        <begin position="143"/>
        <end position="164"/>
    </location>
</feature>